<dbReference type="EMBL" id="GGMS01004076">
    <property type="protein sequence ID" value="MBY73279.1"/>
    <property type="molecule type" value="Transcribed_RNA"/>
</dbReference>
<dbReference type="InterPro" id="IPR000330">
    <property type="entry name" value="SNF2_N"/>
</dbReference>
<keyword evidence="3" id="KW-0132">Cell division</keyword>
<dbReference type="InterPro" id="IPR014001">
    <property type="entry name" value="Helicase_ATP-bd"/>
</dbReference>
<evidence type="ECO:0000256" key="5">
    <source>
        <dbReference type="ARBA" id="ARBA00022776"/>
    </source>
</evidence>
<dbReference type="CDD" id="cd18004">
    <property type="entry name" value="DEXHc_RAD54"/>
    <property type="match status" value="1"/>
</dbReference>
<evidence type="ECO:0000259" key="13">
    <source>
        <dbReference type="PROSITE" id="PS51192"/>
    </source>
</evidence>
<keyword evidence="7" id="KW-0347">Helicase</keyword>
<proteinExistence type="predicted"/>
<keyword evidence="6" id="KW-0378">Hydrolase</keyword>
<evidence type="ECO:0000256" key="2">
    <source>
        <dbReference type="ARBA" id="ARBA00015341"/>
    </source>
</evidence>
<dbReference type="GO" id="GO:0005634">
    <property type="term" value="C:nucleus"/>
    <property type="evidence" value="ECO:0007669"/>
    <property type="project" value="TreeGrafter"/>
</dbReference>
<dbReference type="Gene3D" id="3.40.50.10810">
    <property type="entry name" value="Tandem AAA-ATPase domain"/>
    <property type="match status" value="1"/>
</dbReference>
<dbReference type="GO" id="GO:0015616">
    <property type="term" value="F:DNA translocase activity"/>
    <property type="evidence" value="ECO:0007669"/>
    <property type="project" value="TreeGrafter"/>
</dbReference>
<evidence type="ECO:0000313" key="15">
    <source>
        <dbReference type="EMBL" id="MBY73279.1"/>
    </source>
</evidence>
<evidence type="ECO:0000256" key="7">
    <source>
        <dbReference type="ARBA" id="ARBA00022806"/>
    </source>
</evidence>
<dbReference type="FunFam" id="3.40.50.300:FF:000332">
    <property type="entry name" value="DNA repair and recombination protein RAD54-like"/>
    <property type="match status" value="1"/>
</dbReference>
<evidence type="ECO:0000256" key="4">
    <source>
        <dbReference type="ARBA" id="ARBA00022741"/>
    </source>
</evidence>
<dbReference type="InterPro" id="IPR027417">
    <property type="entry name" value="P-loop_NTPase"/>
</dbReference>
<evidence type="ECO:0000256" key="9">
    <source>
        <dbReference type="ARBA" id="ARBA00023254"/>
    </source>
</evidence>
<keyword evidence="8" id="KW-0067">ATP-binding</keyword>
<dbReference type="OrthoDB" id="413460at2759"/>
<sequence length="847" mass="96105">MRRSRAPSQQFPLVPKEDLEKGVKVVRSQSDILALIKSCDNTTTIATDVSETFEPPSCAKESSVVPPLQVPQNVPKIKLKPIGPRILKSNLPVSAQIPEVECKKEIKETVVQSSNSLNSKKYNVTWGKQTKKKHKTWEGDGYLTVHEKLATLYDLEGHKLGCTTDLKPLDLEDGSIIVVGSKQVQILDLVIESDIAQSEKLSVVSRPLPPRKRPKISVDMSSPEALFMPEPDIDHQSFFNKKHQEITPVVLESFLAKHLRPHQKTGITFLYECVSGFKSEDYFGAILADEMGLGKTFQTICLVWMLLKRGPYGGIPLAKRVLIITPSSLVGNWENEFTRWLGKDRLRLFAVDQKNKPSEFARLPTRNYPVMITSYEMLVRCIEEIENINFDLMICDEGHRLKNNNTNTSIALNQVKCKRRVLLTGTPIQNELAEFFSLIDFVNPGILGTYAMFKREFEDIIVESQQPDCHLQIIAQGKKKATELNEVTEKFILRRTQNVNNKYLPSKNEYIVFCAMTPVQISLYEETVSYWENRVQEFGLSIISHFGVITTLKKICNHPDLVLNKKNISDSTEETLTQHLNRTAVSKHLFIESSGKLIVVENLLKELHKNSSEKTVLISYYTQTLDVFVKLCNIKNYKYLRLDGTTATALRTDIVKKFNTSQSEYSVLLLSAKAGGVGLNLVGASNLILYDSDWNPASDQQAMARIWRDGQKKSVHIYRLLTSGTIEEKIFQRQISKTGLSEAITNPDNQNNTKLSFDQLKDLFNFKRDALCLTHDLLECDCGGNGLVLNNNSNHECNDEKSEAPLRVNELMKWEHYSSPFKKDLLDEMNLFGVSKTIKFLFKNKTN</sequence>
<dbReference type="Pfam" id="PF00271">
    <property type="entry name" value="Helicase_C"/>
    <property type="match status" value="1"/>
</dbReference>
<dbReference type="InterPro" id="IPR050496">
    <property type="entry name" value="SNF2_RAD54_helicase_repair"/>
</dbReference>
<dbReference type="GO" id="GO:0016787">
    <property type="term" value="F:hydrolase activity"/>
    <property type="evidence" value="ECO:0007669"/>
    <property type="project" value="UniProtKB-KW"/>
</dbReference>
<dbReference type="Gene3D" id="1.20.120.850">
    <property type="entry name" value="SWI2/SNF2 ATPases, N-terminal domain"/>
    <property type="match status" value="1"/>
</dbReference>
<dbReference type="GO" id="GO:0005524">
    <property type="term" value="F:ATP binding"/>
    <property type="evidence" value="ECO:0007669"/>
    <property type="project" value="UniProtKB-KW"/>
</dbReference>
<dbReference type="Pfam" id="PF00176">
    <property type="entry name" value="SNF2-rel_dom"/>
    <property type="match status" value="1"/>
</dbReference>
<dbReference type="SMART" id="SM00490">
    <property type="entry name" value="HELICc"/>
    <property type="match status" value="1"/>
</dbReference>
<dbReference type="GO" id="GO:0051301">
    <property type="term" value="P:cell division"/>
    <property type="evidence" value="ECO:0007669"/>
    <property type="project" value="UniProtKB-KW"/>
</dbReference>
<evidence type="ECO:0000256" key="11">
    <source>
        <dbReference type="ARBA" id="ARBA00024776"/>
    </source>
</evidence>
<evidence type="ECO:0000256" key="6">
    <source>
        <dbReference type="ARBA" id="ARBA00022801"/>
    </source>
</evidence>
<dbReference type="SUPFAM" id="SSF52540">
    <property type="entry name" value="P-loop containing nucleoside triphosphate hydrolases"/>
    <property type="match status" value="2"/>
</dbReference>
<name>A0A2S2Q6C8_9HEMI</name>
<dbReference type="GO" id="GO:0007131">
    <property type="term" value="P:reciprocal meiotic recombination"/>
    <property type="evidence" value="ECO:0007669"/>
    <property type="project" value="TreeGrafter"/>
</dbReference>
<dbReference type="InterPro" id="IPR049730">
    <property type="entry name" value="SNF2/RAD54-like_C"/>
</dbReference>
<evidence type="ECO:0000256" key="12">
    <source>
        <dbReference type="ARBA" id="ARBA00029956"/>
    </source>
</evidence>
<evidence type="ECO:0000259" key="14">
    <source>
        <dbReference type="PROSITE" id="PS51194"/>
    </source>
</evidence>
<accession>A0A2S2Q6C8</accession>
<dbReference type="GO" id="GO:0004386">
    <property type="term" value="F:helicase activity"/>
    <property type="evidence" value="ECO:0007669"/>
    <property type="project" value="UniProtKB-KW"/>
</dbReference>
<dbReference type="InterPro" id="IPR001650">
    <property type="entry name" value="Helicase_C-like"/>
</dbReference>
<dbReference type="GO" id="GO:0000724">
    <property type="term" value="P:double-strand break repair via homologous recombination"/>
    <property type="evidence" value="ECO:0007669"/>
    <property type="project" value="TreeGrafter"/>
</dbReference>
<dbReference type="InterPro" id="IPR038718">
    <property type="entry name" value="SNF2-like_sf"/>
</dbReference>
<dbReference type="PROSITE" id="PS51194">
    <property type="entry name" value="HELICASE_CTER"/>
    <property type="match status" value="1"/>
</dbReference>
<protein>
    <recommendedName>
        <fullName evidence="2">DNA repair and recombination protein RAD54-like</fullName>
    </recommendedName>
    <alternativeName>
        <fullName evidence="12">Protein okra</fullName>
    </alternativeName>
</protein>
<dbReference type="PANTHER" id="PTHR45629:SF7">
    <property type="entry name" value="DNA EXCISION REPAIR PROTEIN ERCC-6-RELATED"/>
    <property type="match status" value="1"/>
</dbReference>
<dbReference type="AlphaFoldDB" id="A0A2S2Q6C8"/>
<feature type="domain" description="Helicase ATP-binding" evidence="13">
    <location>
        <begin position="276"/>
        <end position="445"/>
    </location>
</feature>
<evidence type="ECO:0000256" key="10">
    <source>
        <dbReference type="ARBA" id="ARBA00023306"/>
    </source>
</evidence>
<keyword evidence="9" id="KW-0469">Meiosis</keyword>
<comment type="function">
    <text evidence="11">Involved in mitotic DNA repair and meiotic recombination. Functions in the recombinational DNA repair pathway. Essential for interhomolog gene conversion (GC), but may have a less important role in intersister GC than spn-A/Rad51. In the presence of DNA, spn-A/Rad51 enhances the ATPase activity of okr/Rad54.</text>
</comment>
<dbReference type="PROSITE" id="PS51192">
    <property type="entry name" value="HELICASE_ATP_BIND_1"/>
    <property type="match status" value="1"/>
</dbReference>
<comment type="subunit">
    <text evidence="1">Interacts (via N-terminus) with spn-A/Rad51.</text>
</comment>
<dbReference type="PANTHER" id="PTHR45629">
    <property type="entry name" value="SNF2/RAD54 FAMILY MEMBER"/>
    <property type="match status" value="1"/>
</dbReference>
<organism evidence="15">
    <name type="scientific">Sipha flava</name>
    <name type="common">yellow sugarcane aphid</name>
    <dbReference type="NCBI Taxonomy" id="143950"/>
    <lineage>
        <taxon>Eukaryota</taxon>
        <taxon>Metazoa</taxon>
        <taxon>Ecdysozoa</taxon>
        <taxon>Arthropoda</taxon>
        <taxon>Hexapoda</taxon>
        <taxon>Insecta</taxon>
        <taxon>Pterygota</taxon>
        <taxon>Neoptera</taxon>
        <taxon>Paraneoptera</taxon>
        <taxon>Hemiptera</taxon>
        <taxon>Sternorrhyncha</taxon>
        <taxon>Aphidomorpha</taxon>
        <taxon>Aphidoidea</taxon>
        <taxon>Aphididae</taxon>
        <taxon>Sipha</taxon>
    </lineage>
</organism>
<reference evidence="15" key="1">
    <citation type="submission" date="2018-04" db="EMBL/GenBank/DDBJ databases">
        <title>Transcriptome assembly of Sipha flava.</title>
        <authorList>
            <person name="Scully E.D."/>
            <person name="Geib S.M."/>
            <person name="Palmer N.A."/>
            <person name="Koch K."/>
            <person name="Bradshaw J."/>
            <person name="Heng-Moss T."/>
            <person name="Sarath G."/>
        </authorList>
    </citation>
    <scope>NUCLEOTIDE SEQUENCE</scope>
</reference>
<gene>
    <name evidence="15" type="primary">RAD54B</name>
    <name evidence="15" type="ORF">g.140984</name>
</gene>
<keyword evidence="5" id="KW-0498">Mitosis</keyword>
<dbReference type="CDD" id="cd18793">
    <property type="entry name" value="SF2_C_SNF"/>
    <property type="match status" value="1"/>
</dbReference>
<evidence type="ECO:0000256" key="8">
    <source>
        <dbReference type="ARBA" id="ARBA00022840"/>
    </source>
</evidence>
<keyword evidence="4" id="KW-0547">Nucleotide-binding</keyword>
<dbReference type="Gene3D" id="3.40.50.300">
    <property type="entry name" value="P-loop containing nucleotide triphosphate hydrolases"/>
    <property type="match status" value="1"/>
</dbReference>
<feature type="domain" description="Helicase C-terminal" evidence="14">
    <location>
        <begin position="599"/>
        <end position="756"/>
    </location>
</feature>
<evidence type="ECO:0000256" key="1">
    <source>
        <dbReference type="ARBA" id="ARBA00011467"/>
    </source>
</evidence>
<evidence type="ECO:0000256" key="3">
    <source>
        <dbReference type="ARBA" id="ARBA00022618"/>
    </source>
</evidence>
<dbReference type="SMART" id="SM00487">
    <property type="entry name" value="DEXDc"/>
    <property type="match status" value="1"/>
</dbReference>
<dbReference type="FunFam" id="3.40.50.10810:FF:000020">
    <property type="entry name" value="DNA repair and recombination protein RAD54B"/>
    <property type="match status" value="1"/>
</dbReference>
<keyword evidence="10" id="KW-0131">Cell cycle</keyword>